<evidence type="ECO:0000259" key="3">
    <source>
        <dbReference type="PROSITE" id="PS50192"/>
    </source>
</evidence>
<proteinExistence type="inferred from homology"/>
<protein>
    <recommendedName>
        <fullName evidence="3">t-SNARE coiled-coil homology domain-containing protein</fullName>
    </recommendedName>
</protein>
<reference evidence="4 5" key="1">
    <citation type="submission" date="2023-03" db="EMBL/GenBank/DDBJ databases">
        <title>Thalassotalea loyana LMG 22536T draft genome sequence.</title>
        <authorList>
            <person name="Sawabe T."/>
        </authorList>
    </citation>
    <scope>NUCLEOTIDE SEQUENCE [LARGE SCALE GENOMIC DNA]</scope>
    <source>
        <strain evidence="4 5">LMG 22536</strain>
    </source>
</reference>
<evidence type="ECO:0000256" key="2">
    <source>
        <dbReference type="SAM" id="Phobius"/>
    </source>
</evidence>
<feature type="domain" description="T-SNARE coiled-coil homology" evidence="3">
    <location>
        <begin position="95"/>
        <end position="157"/>
    </location>
</feature>
<dbReference type="Gene3D" id="1.10.287.950">
    <property type="entry name" value="Methyl-accepting chemotaxis protein"/>
    <property type="match status" value="1"/>
</dbReference>
<evidence type="ECO:0000256" key="1">
    <source>
        <dbReference type="ARBA" id="ARBA00029447"/>
    </source>
</evidence>
<comment type="caution">
    <text evidence="4">The sequence shown here is derived from an EMBL/GenBank/DDBJ whole genome shotgun (WGS) entry which is preliminary data.</text>
</comment>
<keyword evidence="2" id="KW-1133">Transmembrane helix</keyword>
<accession>A0ABQ6HBH9</accession>
<keyword evidence="5" id="KW-1185">Reference proteome</keyword>
<dbReference type="PROSITE" id="PS50192">
    <property type="entry name" value="T_SNARE"/>
    <property type="match status" value="1"/>
</dbReference>
<keyword evidence="2" id="KW-0472">Membrane</keyword>
<evidence type="ECO:0000313" key="4">
    <source>
        <dbReference type="EMBL" id="GLX83811.1"/>
    </source>
</evidence>
<dbReference type="EMBL" id="BSSV01000001">
    <property type="protein sequence ID" value="GLX83811.1"/>
    <property type="molecule type" value="Genomic_DNA"/>
</dbReference>
<feature type="transmembrane region" description="Helical" evidence="2">
    <location>
        <begin position="6"/>
        <end position="26"/>
    </location>
</feature>
<dbReference type="SUPFAM" id="SSF58104">
    <property type="entry name" value="Methyl-accepting chemotaxis protein (MCP) signaling domain"/>
    <property type="match status" value="1"/>
</dbReference>
<comment type="similarity">
    <text evidence="1">Belongs to the methyl-accepting chemotaxis (MCP) protein family.</text>
</comment>
<organism evidence="4 5">
    <name type="scientific">Thalassotalea loyana</name>
    <dbReference type="NCBI Taxonomy" id="280483"/>
    <lineage>
        <taxon>Bacteria</taxon>
        <taxon>Pseudomonadati</taxon>
        <taxon>Pseudomonadota</taxon>
        <taxon>Gammaproteobacteria</taxon>
        <taxon>Alteromonadales</taxon>
        <taxon>Colwelliaceae</taxon>
        <taxon>Thalassotalea</taxon>
    </lineage>
</organism>
<dbReference type="InterPro" id="IPR000727">
    <property type="entry name" value="T_SNARE_dom"/>
</dbReference>
<dbReference type="Proteomes" id="UP001157134">
    <property type="component" value="Unassembled WGS sequence"/>
</dbReference>
<keyword evidence="2" id="KW-0812">Transmembrane</keyword>
<sequence>MNKPLATYTLAFSIFCLSGALIYFSWKLVEVKDALPALINQVDKTAVKVSPIIDEIAEIKALVPDVLNEVEQVRVIVPDVLTQVEQVQALVPVIVSEVEAVRQSIPAITNEVAQVRQLMPDVLSRVDDINQQVPTISATVDRFSSQLADTNQQIPKILTEVEATRTSIPEVLSRTEAIVANLGQVGKTTGEEAVYGVFSGLFKAPLKVVGGIGKAITEPFENKAAWVNPQDRENIEQLIEQLLGQDELESFTQTHDKTKNTSTITLIKRTVINAKPCKVLQVDVKSPRGQQVDHQLTFCLTEKNTWRLHE</sequence>
<dbReference type="RefSeq" id="WP_284295341.1">
    <property type="nucleotide sequence ID" value="NZ_BSSV01000001.1"/>
</dbReference>
<name>A0ABQ6HBH9_9GAMM</name>
<evidence type="ECO:0000313" key="5">
    <source>
        <dbReference type="Proteomes" id="UP001157134"/>
    </source>
</evidence>
<gene>
    <name evidence="4" type="ORF">tloyanaT_00630</name>
</gene>